<evidence type="ECO:0000313" key="6">
    <source>
        <dbReference type="Proteomes" id="UP000694941"/>
    </source>
</evidence>
<feature type="transmembrane region" description="Helical" evidence="5">
    <location>
        <begin position="95"/>
        <end position="118"/>
    </location>
</feature>
<dbReference type="Pfam" id="PF13903">
    <property type="entry name" value="Claudin_2"/>
    <property type="match status" value="1"/>
</dbReference>
<feature type="transmembrane region" description="Helical" evidence="5">
    <location>
        <begin position="6"/>
        <end position="28"/>
    </location>
</feature>
<dbReference type="InterPro" id="IPR004031">
    <property type="entry name" value="PMP22/EMP/MP20/Claudin"/>
</dbReference>
<keyword evidence="2 5" id="KW-0812">Transmembrane</keyword>
<sequence>MARSVIGLYISGFFCIFLSFFTGVAGCWKRSYGNVVATGLLELFTSLLVAAAMGLWHGVHHYDYQKLKDHMAYFGWPEVLKQPGGSDFYYGWSYLLSWIGVGLNLIAAILLLCGAHCLRHEKKKEKTKYMHYLMPVYPEKRQLYGYGYGYPGPYYQYGYGY</sequence>
<dbReference type="PANTHER" id="PTHR21215">
    <property type="entry name" value="LD36024P"/>
    <property type="match status" value="1"/>
</dbReference>
<dbReference type="Gene3D" id="1.20.140.150">
    <property type="match status" value="1"/>
</dbReference>
<proteinExistence type="predicted"/>
<keyword evidence="3 5" id="KW-1133">Transmembrane helix</keyword>
<dbReference type="Proteomes" id="UP000694941">
    <property type="component" value="Unplaced"/>
</dbReference>
<comment type="subcellular location">
    <subcellularLocation>
        <location evidence="1">Membrane</location>
        <topology evidence="1">Multi-pass membrane protein</topology>
    </subcellularLocation>
</comment>
<gene>
    <name evidence="7" type="primary">LOC106473058</name>
</gene>
<evidence type="ECO:0000256" key="1">
    <source>
        <dbReference type="ARBA" id="ARBA00004141"/>
    </source>
</evidence>
<evidence type="ECO:0000256" key="4">
    <source>
        <dbReference type="ARBA" id="ARBA00023136"/>
    </source>
</evidence>
<evidence type="ECO:0000313" key="7">
    <source>
        <dbReference type="RefSeq" id="XP_013789190.1"/>
    </source>
</evidence>
<dbReference type="RefSeq" id="XP_013789190.1">
    <property type="nucleotide sequence ID" value="XM_013933736.2"/>
</dbReference>
<accession>A0ABM1BUZ7</accession>
<evidence type="ECO:0000256" key="5">
    <source>
        <dbReference type="SAM" id="Phobius"/>
    </source>
</evidence>
<reference evidence="7" key="1">
    <citation type="submission" date="2025-08" db="UniProtKB">
        <authorList>
            <consortium name="RefSeq"/>
        </authorList>
    </citation>
    <scope>IDENTIFICATION</scope>
    <source>
        <tissue evidence="7">Muscle</tissue>
    </source>
</reference>
<protein>
    <submittedName>
        <fullName evidence="7">Uncharacterized protein LOC106473058</fullName>
    </submittedName>
</protein>
<dbReference type="PROSITE" id="PS51257">
    <property type="entry name" value="PROKAR_LIPOPROTEIN"/>
    <property type="match status" value="1"/>
</dbReference>
<organism evidence="6 7">
    <name type="scientific">Limulus polyphemus</name>
    <name type="common">Atlantic horseshoe crab</name>
    <dbReference type="NCBI Taxonomy" id="6850"/>
    <lineage>
        <taxon>Eukaryota</taxon>
        <taxon>Metazoa</taxon>
        <taxon>Ecdysozoa</taxon>
        <taxon>Arthropoda</taxon>
        <taxon>Chelicerata</taxon>
        <taxon>Merostomata</taxon>
        <taxon>Xiphosura</taxon>
        <taxon>Limulidae</taxon>
        <taxon>Limulus</taxon>
    </lineage>
</organism>
<keyword evidence="4 5" id="KW-0472">Membrane</keyword>
<dbReference type="GeneID" id="106473058"/>
<dbReference type="PANTHER" id="PTHR21215:SF0">
    <property type="entry name" value="LD36024P"/>
    <property type="match status" value="1"/>
</dbReference>
<evidence type="ECO:0000256" key="2">
    <source>
        <dbReference type="ARBA" id="ARBA00022692"/>
    </source>
</evidence>
<name>A0ABM1BUZ7_LIMPO</name>
<keyword evidence="6" id="KW-1185">Reference proteome</keyword>
<feature type="transmembrane region" description="Helical" evidence="5">
    <location>
        <begin position="40"/>
        <end position="59"/>
    </location>
</feature>
<evidence type="ECO:0000256" key="3">
    <source>
        <dbReference type="ARBA" id="ARBA00022989"/>
    </source>
</evidence>